<reference evidence="1" key="1">
    <citation type="submission" date="2020-03" db="EMBL/GenBank/DDBJ databases">
        <title>The deep terrestrial virosphere.</title>
        <authorList>
            <person name="Holmfeldt K."/>
            <person name="Nilsson E."/>
            <person name="Simone D."/>
            <person name="Lopez-Fernandez M."/>
            <person name="Wu X."/>
            <person name="de Brujin I."/>
            <person name="Lundin D."/>
            <person name="Andersson A."/>
            <person name="Bertilsson S."/>
            <person name="Dopson M."/>
        </authorList>
    </citation>
    <scope>NUCLEOTIDE SEQUENCE</scope>
    <source>
        <strain evidence="1">TM448A05540</strain>
    </source>
</reference>
<name>A0A6H2A4Z6_9ZZZZ</name>
<organism evidence="1">
    <name type="scientific">viral metagenome</name>
    <dbReference type="NCBI Taxonomy" id="1070528"/>
    <lineage>
        <taxon>unclassified sequences</taxon>
        <taxon>metagenomes</taxon>
        <taxon>organismal metagenomes</taxon>
    </lineage>
</organism>
<evidence type="ECO:0000313" key="1">
    <source>
        <dbReference type="EMBL" id="QJA54701.1"/>
    </source>
</evidence>
<protein>
    <submittedName>
        <fullName evidence="1">Uncharacterized protein</fullName>
    </submittedName>
</protein>
<dbReference type="AlphaFoldDB" id="A0A6H2A4Z6"/>
<dbReference type="EMBL" id="MT144530">
    <property type="protein sequence ID" value="QJA54701.1"/>
    <property type="molecule type" value="Genomic_DNA"/>
</dbReference>
<accession>A0A6H2A4Z6</accession>
<sequence>MIFKRLKDLEQKVKQINCDHVWEFTVSRQEITTKCIICGKEKDFYSSIGVKNIEPIYQQIRVCCGLVDKEPNQ</sequence>
<gene>
    <name evidence="1" type="ORF">TM448A05540_0006</name>
</gene>
<proteinExistence type="predicted"/>